<dbReference type="AlphaFoldDB" id="A0A4Y7QF04"/>
<feature type="signal peptide" evidence="1">
    <location>
        <begin position="1"/>
        <end position="17"/>
    </location>
</feature>
<evidence type="ECO:0000313" key="3">
    <source>
        <dbReference type="EMBL" id="TDL26224.1"/>
    </source>
</evidence>
<dbReference type="Pfam" id="PF01965">
    <property type="entry name" value="DJ-1_PfpI"/>
    <property type="match status" value="1"/>
</dbReference>
<dbReference type="OrthoDB" id="543156at2759"/>
<dbReference type="InterPro" id="IPR029062">
    <property type="entry name" value="Class_I_gatase-like"/>
</dbReference>
<dbReference type="CDD" id="cd03139">
    <property type="entry name" value="GATase1_PfpI_2"/>
    <property type="match status" value="1"/>
</dbReference>
<dbReference type="EMBL" id="ML170162">
    <property type="protein sequence ID" value="TDL26224.1"/>
    <property type="molecule type" value="Genomic_DNA"/>
</dbReference>
<dbReference type="PANTHER" id="PTHR43130">
    <property type="entry name" value="ARAC-FAMILY TRANSCRIPTIONAL REGULATOR"/>
    <property type="match status" value="1"/>
</dbReference>
<proteinExistence type="predicted"/>
<evidence type="ECO:0000259" key="2">
    <source>
        <dbReference type="Pfam" id="PF01965"/>
    </source>
</evidence>
<organism evidence="3 4">
    <name type="scientific">Rickenella mellea</name>
    <dbReference type="NCBI Taxonomy" id="50990"/>
    <lineage>
        <taxon>Eukaryota</taxon>
        <taxon>Fungi</taxon>
        <taxon>Dikarya</taxon>
        <taxon>Basidiomycota</taxon>
        <taxon>Agaricomycotina</taxon>
        <taxon>Agaricomycetes</taxon>
        <taxon>Hymenochaetales</taxon>
        <taxon>Rickenellaceae</taxon>
        <taxon>Rickenella</taxon>
    </lineage>
</organism>
<evidence type="ECO:0000256" key="1">
    <source>
        <dbReference type="SAM" id="SignalP"/>
    </source>
</evidence>
<dbReference type="STRING" id="50990.A0A4Y7QF04"/>
<dbReference type="InterPro" id="IPR002818">
    <property type="entry name" value="DJ-1/PfpI"/>
</dbReference>
<feature type="domain" description="DJ-1/PfpI" evidence="2">
    <location>
        <begin position="11"/>
        <end position="187"/>
    </location>
</feature>
<dbReference type="VEuPathDB" id="FungiDB:BD410DRAFT_895635"/>
<sequence length="222" mass="24016">MTQHLSLAVCLFPSVTALDYQGPIEVLGFLTPENLEKRKLKTPACTLTVTYLSHTLDPVVPTSGPATLPQLTYDDALKQKIQYDILLVPGGLGARPGAVPDALVNFLKVQAPGAKYVFTVCTGSWILAGTGYLDGRRATTNKAAFKSCKESTSNKITWVPKARWVADGNIWTSSGVVAGLDMANAFLIHLVGEDMARIVRERVELRASSQDDDEFAEVHGLI</sequence>
<evidence type="ECO:0000313" key="4">
    <source>
        <dbReference type="Proteomes" id="UP000294933"/>
    </source>
</evidence>
<gene>
    <name evidence="3" type="ORF">BD410DRAFT_895635</name>
</gene>
<dbReference type="SUPFAM" id="SSF52317">
    <property type="entry name" value="Class I glutamine amidotransferase-like"/>
    <property type="match status" value="1"/>
</dbReference>
<accession>A0A4Y7QF04</accession>
<dbReference type="PANTHER" id="PTHR43130:SF15">
    <property type="entry name" value="THIJ_PFPI FAMILY PROTEIN (AFU_ORTHOLOGUE AFUA_5G14240)"/>
    <property type="match status" value="1"/>
</dbReference>
<dbReference type="GO" id="GO:0016740">
    <property type="term" value="F:transferase activity"/>
    <property type="evidence" value="ECO:0007669"/>
    <property type="project" value="UniProtKB-KW"/>
</dbReference>
<feature type="chain" id="PRO_5021188167" evidence="1">
    <location>
        <begin position="18"/>
        <end position="222"/>
    </location>
</feature>
<name>A0A4Y7QF04_9AGAM</name>
<dbReference type="Proteomes" id="UP000294933">
    <property type="component" value="Unassembled WGS sequence"/>
</dbReference>
<keyword evidence="1" id="KW-0732">Signal</keyword>
<reference evidence="3 4" key="1">
    <citation type="submission" date="2018-06" db="EMBL/GenBank/DDBJ databases">
        <title>A transcriptomic atlas of mushroom development highlights an independent origin of complex multicellularity.</title>
        <authorList>
            <consortium name="DOE Joint Genome Institute"/>
            <person name="Krizsan K."/>
            <person name="Almasi E."/>
            <person name="Merenyi Z."/>
            <person name="Sahu N."/>
            <person name="Viragh M."/>
            <person name="Koszo T."/>
            <person name="Mondo S."/>
            <person name="Kiss B."/>
            <person name="Balint B."/>
            <person name="Kues U."/>
            <person name="Barry K."/>
            <person name="Hegedus J.C."/>
            <person name="Henrissat B."/>
            <person name="Johnson J."/>
            <person name="Lipzen A."/>
            <person name="Ohm R."/>
            <person name="Nagy I."/>
            <person name="Pangilinan J."/>
            <person name="Yan J."/>
            <person name="Xiong Y."/>
            <person name="Grigoriev I.V."/>
            <person name="Hibbett D.S."/>
            <person name="Nagy L.G."/>
        </authorList>
    </citation>
    <scope>NUCLEOTIDE SEQUENCE [LARGE SCALE GENOMIC DNA]</scope>
    <source>
        <strain evidence="3 4">SZMC22713</strain>
    </source>
</reference>
<keyword evidence="3" id="KW-0808">Transferase</keyword>
<dbReference type="InterPro" id="IPR052158">
    <property type="entry name" value="INH-QAR"/>
</dbReference>
<keyword evidence="4" id="KW-1185">Reference proteome</keyword>
<keyword evidence="3" id="KW-0315">Glutamine amidotransferase</keyword>
<dbReference type="Gene3D" id="3.40.50.880">
    <property type="match status" value="1"/>
</dbReference>
<protein>
    <submittedName>
        <fullName evidence="3">Class I glutamine amidotransferase-like protein</fullName>
    </submittedName>
</protein>